<sequence length="88" mass="9989">MIRFKLHEGRNPLYTFLRSTYDFLVVVPSTFRSATVIDQHTADLLFLLACLVPHSAAGLLHRETHFPFLNALDQFRAASSTQVPFAQL</sequence>
<dbReference type="Proteomes" id="UP000078492">
    <property type="component" value="Unassembled WGS sequence"/>
</dbReference>
<proteinExistence type="predicted"/>
<accession>A0A195E5Q0</accession>
<evidence type="ECO:0000313" key="1">
    <source>
        <dbReference type="EMBL" id="KYN20217.1"/>
    </source>
</evidence>
<evidence type="ECO:0000313" key="2">
    <source>
        <dbReference type="Proteomes" id="UP000078492"/>
    </source>
</evidence>
<protein>
    <submittedName>
        <fullName evidence="1">Uncharacterized protein</fullName>
    </submittedName>
</protein>
<dbReference type="AlphaFoldDB" id="A0A195E5Q0"/>
<reference evidence="1 2" key="1">
    <citation type="submission" date="2015-09" db="EMBL/GenBank/DDBJ databases">
        <title>Trachymyrmex cornetzi WGS genome.</title>
        <authorList>
            <person name="Nygaard S."/>
            <person name="Hu H."/>
            <person name="Boomsma J."/>
            <person name="Zhang G."/>
        </authorList>
    </citation>
    <scope>NUCLEOTIDE SEQUENCE [LARGE SCALE GENOMIC DNA]</scope>
    <source>
        <strain evidence="1">Tcor2-1</strain>
        <tissue evidence="1">Whole body</tissue>
    </source>
</reference>
<organism evidence="1 2">
    <name type="scientific">Trachymyrmex cornetzi</name>
    <dbReference type="NCBI Taxonomy" id="471704"/>
    <lineage>
        <taxon>Eukaryota</taxon>
        <taxon>Metazoa</taxon>
        <taxon>Ecdysozoa</taxon>
        <taxon>Arthropoda</taxon>
        <taxon>Hexapoda</taxon>
        <taxon>Insecta</taxon>
        <taxon>Pterygota</taxon>
        <taxon>Neoptera</taxon>
        <taxon>Endopterygota</taxon>
        <taxon>Hymenoptera</taxon>
        <taxon>Apocrita</taxon>
        <taxon>Aculeata</taxon>
        <taxon>Formicoidea</taxon>
        <taxon>Formicidae</taxon>
        <taxon>Myrmicinae</taxon>
        <taxon>Trachymyrmex</taxon>
    </lineage>
</organism>
<keyword evidence="2" id="KW-1185">Reference proteome</keyword>
<dbReference type="EMBL" id="KQ979609">
    <property type="protein sequence ID" value="KYN20217.1"/>
    <property type="molecule type" value="Genomic_DNA"/>
</dbReference>
<gene>
    <name evidence="1" type="ORF">ALC57_07508</name>
</gene>
<name>A0A195E5Q0_9HYME</name>